<protein>
    <recommendedName>
        <fullName evidence="4">Large polyvalent protein associated domain-containing protein</fullName>
    </recommendedName>
</protein>
<feature type="region of interest" description="Disordered" evidence="2">
    <location>
        <begin position="11"/>
        <end position="64"/>
    </location>
</feature>
<evidence type="ECO:0000313" key="3">
    <source>
        <dbReference type="EMBL" id="CAB5222886.1"/>
    </source>
</evidence>
<sequence length="2006" mass="220594">MSAEDFINRIKERRLNKPTYDAPPTIPPRPTYPTIPPRPTYPTNPNAPTTTTPPYLTSPATTTPPGETNFIADYVSTGGGSIFGGGGGAGKGGGGGGGIKTGFWGNLFLMPASAAKGIFGGVSQLPQFGKDVVMTGVGTAEEAYGGITKTLIPFYDYTTRAEKRQKQAEEMGLKGYEALNYELAHTYPLVTKFADSIQTTGGNFAELVPFAKIDVAEPGVNYKNAFNRGDLGEVLVGDAGTVITLGRLGGLGNLGIRAGAKVSSAGAPRLGSVITTASRLVEEPIGTTVRGAARVSNLAADRLSRLSTLGNTATGRLTGFADRTLRIAEADRPLRQTLNETIGSRRAYYEKRLTYLIGEETRLTDAKERLPEGDQARIKLDEELKAVIEAKEKALTGTGRPKMLRQEIRAQQRATEATRTKWVTAINRWTNEGSVPESVRVLDQQAQAARVRQQEATTAGDPPTAQFYDDQATFYEEAANLKRSDVGGRLNPKNWDNVEKQTVFSSAVLIMTKIKEEIVRAYDSKIREGLTHEQAVDWITRNITPPELLDDIARQGYAWTPQAIDRVIRFSKGQLDAFDSMNIEGAARLINAFSEWFSSQAMQGIGRVTGALPFTYKFNLPDPMNLLRQLEDRPKLKELVIGVLDETMATILARDYMDIVTEQKIDLDNPKGLFEKFAKQRPDSEQYAIAYQALTEAFDVLVADPQTSTFMQNRMIYPAAMRPVMLARERLTQAARAEDVTFMADQMAQLAVQNADLIPGRTMKSIATAINLALGEQSKYDVRTWTRVQATINRLIADTQKAQAEYQGAGAELSGGIDSTMARLQEIEQFAVAANAMIDQVIANPDIVFPDLTNGSPRLVAAREAEQANLSRIDAIPDEIAQIDAEIKAEVDRQRTANAYLQQELDNTQVSLDEARTRATETADAEATVRQQLDQEQAYLDAYAKLTEEELAALRSPDGDLKKAIRIHNQYATGNNFVSKGTAQGVKNRLVREATERLTIAQGLVDSLMPSRLRRSRTMTIGLATDPNAMSFMQEDFRQPFEQAVYQAIGDPKLAKKAYNDFVNSRTVMDEGVAVDQLSMETGRDFASDSDFMAELGRAWAEQWQAEKDLGRAKQKGVEAIRKELAADNQAMIDQATEASTVTGQTLPWIERMIELDDRAVLAEATRTVEGLRRDLAKAEQVAQKAQADLNRLAAKVAKLTDQARPKVPNELLTRRSKLEEETATTKKATRRLAKVVESAQKAEPNEIAKLVKTARIARLRRVGKLNADGSAKMLPGLAGELNADQQTLLVKQAELDAKLADVRRRAAEQDALEQQAQTIQSEAQALPTIQGQPMGPQLLAQSGAARLNVEGASPIYYPAGETSSVTPQARIETRLRSEAAGAERQSATEGVKTTNVMAMDSGKFADRVNEILGQFARNVVIQRLIQNREFVTDVSYHFTDEQLAQFDIDARKRLGNQRTNLNTREFDQLVKKEVGNTILQKLKEKGLEPISKVQMPDPEDIYTGRSALDTFKDIVEGKDIDATTLVMPIGMRDRVASSFVAKSDAAVPDGVKRLFTKIGKVTSGWKSVILPISVRWQVGDYMGNIINAWVRGDIDPKTMMEMMKLVDQLIREDTGTGKFKARTGGATNRTFNNPVLQALIGEGIQGRSLRLDDIRDIMAANKGAVPIGDVDARFGRDFRKKAFNFNEYMNTQQKLAVAMVKLQEALDKQGRTMADIDPVTLHNDPQLQAAVTEAVQFANETLGSFSEMTPWERNVVRQIFPFWSWIKFINTAAAKLLLDSPDRVLFYSHLGSMTMDPDSEGLYSWLQGKTPIGGLLFDLSFTNPYTDAILFQKNPFEAGFEQTTSFSPAITFTLSALGETAYYTTGTKFPTFITGTRPSYLEGSRTASSATFGDFVGGVAYQGLKSFGGPARNLLELGPADTKIPFTDVAVGPGKRFTQGSLRSTGRYSELGLTDNTARLSSFLRTFGLPGPLISMEEAKRQAEEQRIADEKARLRNLRDRSNAG</sequence>
<evidence type="ECO:0008006" key="4">
    <source>
        <dbReference type="Google" id="ProtNLM"/>
    </source>
</evidence>
<reference evidence="3" key="1">
    <citation type="submission" date="2020-05" db="EMBL/GenBank/DDBJ databases">
        <authorList>
            <person name="Chiriac C."/>
            <person name="Salcher M."/>
            <person name="Ghai R."/>
            <person name="Kavagutti S V."/>
        </authorList>
    </citation>
    <scope>NUCLEOTIDE SEQUENCE</scope>
</reference>
<keyword evidence="1" id="KW-0175">Coiled coil</keyword>
<feature type="compositionally biased region" description="Pro residues" evidence="2">
    <location>
        <begin position="24"/>
        <end position="42"/>
    </location>
</feature>
<feature type="coiled-coil region" evidence="1">
    <location>
        <begin position="1162"/>
        <end position="1203"/>
    </location>
</feature>
<name>A0A6J7WY27_9CAUD</name>
<dbReference type="EMBL" id="LR798308">
    <property type="protein sequence ID" value="CAB5222886.1"/>
    <property type="molecule type" value="Genomic_DNA"/>
</dbReference>
<organism evidence="3">
    <name type="scientific">uncultured Caudovirales phage</name>
    <dbReference type="NCBI Taxonomy" id="2100421"/>
    <lineage>
        <taxon>Viruses</taxon>
        <taxon>Duplodnaviria</taxon>
        <taxon>Heunggongvirae</taxon>
        <taxon>Uroviricota</taxon>
        <taxon>Caudoviricetes</taxon>
        <taxon>Peduoviridae</taxon>
        <taxon>Maltschvirus</taxon>
        <taxon>Maltschvirus maltsch</taxon>
    </lineage>
</organism>
<evidence type="ECO:0000256" key="1">
    <source>
        <dbReference type="SAM" id="Coils"/>
    </source>
</evidence>
<evidence type="ECO:0000256" key="2">
    <source>
        <dbReference type="SAM" id="MobiDB-lite"/>
    </source>
</evidence>
<feature type="compositionally biased region" description="Low complexity" evidence="2">
    <location>
        <begin position="43"/>
        <end position="64"/>
    </location>
</feature>
<feature type="coiled-coil region" evidence="1">
    <location>
        <begin position="1975"/>
        <end position="2002"/>
    </location>
</feature>
<proteinExistence type="predicted"/>
<gene>
    <name evidence="3" type="ORF">UFOVP366_33</name>
</gene>
<accession>A0A6J7WY27</accession>